<feature type="transmembrane region" description="Helical" evidence="1">
    <location>
        <begin position="486"/>
        <end position="507"/>
    </location>
</feature>
<keyword evidence="3" id="KW-1185">Reference proteome</keyword>
<gene>
    <name evidence="2" type="ORF">RMSM_06990</name>
</gene>
<feature type="transmembrane region" description="Helical" evidence="1">
    <location>
        <begin position="169"/>
        <end position="192"/>
    </location>
</feature>
<evidence type="ECO:0000313" key="2">
    <source>
        <dbReference type="EMBL" id="EMI16083.1"/>
    </source>
</evidence>
<dbReference type="PATRIC" id="fig|1265738.3.peg.6977"/>
<feature type="transmembrane region" description="Helical" evidence="1">
    <location>
        <begin position="454"/>
        <end position="474"/>
    </location>
</feature>
<evidence type="ECO:0000256" key="1">
    <source>
        <dbReference type="SAM" id="Phobius"/>
    </source>
</evidence>
<comment type="caution">
    <text evidence="2">The sequence shown here is derived from an EMBL/GenBank/DDBJ whole genome shotgun (WGS) entry which is preliminary data.</text>
</comment>
<feature type="transmembrane region" description="Helical" evidence="1">
    <location>
        <begin position="109"/>
        <end position="129"/>
    </location>
</feature>
<keyword evidence="1" id="KW-1133">Transmembrane helix</keyword>
<protein>
    <submittedName>
        <fullName evidence="2">Putative membrane protein</fullName>
    </submittedName>
</protein>
<evidence type="ECO:0000313" key="3">
    <source>
        <dbReference type="Proteomes" id="UP000011991"/>
    </source>
</evidence>
<feature type="transmembrane region" description="Helical" evidence="1">
    <location>
        <begin position="408"/>
        <end position="434"/>
    </location>
</feature>
<feature type="transmembrane region" description="Helical" evidence="1">
    <location>
        <begin position="275"/>
        <end position="295"/>
    </location>
</feature>
<feature type="transmembrane region" description="Helical" evidence="1">
    <location>
        <begin position="379"/>
        <end position="401"/>
    </location>
</feature>
<keyword evidence="1" id="KW-0472">Membrane</keyword>
<dbReference type="EMBL" id="ANOG01000998">
    <property type="protein sequence ID" value="EMI16083.1"/>
    <property type="molecule type" value="Genomic_DNA"/>
</dbReference>
<organism evidence="2 3">
    <name type="scientific">Rhodopirellula maiorica SM1</name>
    <dbReference type="NCBI Taxonomy" id="1265738"/>
    <lineage>
        <taxon>Bacteria</taxon>
        <taxon>Pseudomonadati</taxon>
        <taxon>Planctomycetota</taxon>
        <taxon>Planctomycetia</taxon>
        <taxon>Pirellulales</taxon>
        <taxon>Pirellulaceae</taxon>
        <taxon>Novipirellula</taxon>
    </lineage>
</organism>
<dbReference type="Proteomes" id="UP000011991">
    <property type="component" value="Unassembled WGS sequence"/>
</dbReference>
<proteinExistence type="predicted"/>
<keyword evidence="1" id="KW-0812">Transmembrane</keyword>
<feature type="transmembrane region" description="Helical" evidence="1">
    <location>
        <begin position="30"/>
        <end position="49"/>
    </location>
</feature>
<reference evidence="2 3" key="1">
    <citation type="journal article" date="2013" name="Mar. Genomics">
        <title>Expression of sulfatases in Rhodopirellula baltica and the diversity of sulfatases in the genus Rhodopirellula.</title>
        <authorList>
            <person name="Wegner C.E."/>
            <person name="Richter-Heitmann T."/>
            <person name="Klindworth A."/>
            <person name="Klockow C."/>
            <person name="Richter M."/>
            <person name="Achstetter T."/>
            <person name="Glockner F.O."/>
            <person name="Harder J."/>
        </authorList>
    </citation>
    <scope>NUCLEOTIDE SEQUENCE [LARGE SCALE GENOMIC DNA]</scope>
    <source>
        <strain evidence="2 3">SM1</strain>
    </source>
</reference>
<feature type="transmembrane region" description="Helical" evidence="1">
    <location>
        <begin position="513"/>
        <end position="537"/>
    </location>
</feature>
<sequence length="543" mass="59473">MLLFFAGLVGIAEGLLLWMSQVGQAMETFAPVVMCVTFLPAISWGIFALDVSPLSKLDSEESGYSHWLLRMPIANWKLAYIPIGMKTAWVFTLWIVLSKTLEWFGASTWVLIPAFVVAATGVLMSALAWRPFRSGVYRLGMLGTLTLVSYGLCLLAIGGKSEANLSTSVQAIVTVATVVYFLVALIIAYRAVVIARHHVSGMIPAESSGVMAAIRNRLSWDCSGEQVALHRSSIRALVWHDLRRSRAYRFNLVLFVVCPVLVGASLFHWSPVALAVMSVMSMFYVGIISATSVLGHDPKQSISTLPSYLSVSPLSDATIAWTRFAMFASCLGLLLLLSLVLYAAVMVWPENRETWSRWATWLAAHDTVTGTATLVGFRVTLAIMLFIGLLLLGISSGYVWVPMYGHRWVDIVVILVSLALFFGVLFTAVAWIIAQPDWQTMTASMKSFLNRLQSISYLAVLAKFAAVIVTVIVVSRSRVARTASLLQVIAIWTVVTLAIGTLLFGLIPDSRFTLPICLTFVALILPLPSILALPLALKGNRHR</sequence>
<dbReference type="AlphaFoldDB" id="M5R9B1"/>
<feature type="transmembrane region" description="Helical" evidence="1">
    <location>
        <begin position="324"/>
        <end position="348"/>
    </location>
</feature>
<feature type="transmembrane region" description="Helical" evidence="1">
    <location>
        <begin position="78"/>
        <end position="97"/>
    </location>
</feature>
<feature type="transmembrane region" description="Helical" evidence="1">
    <location>
        <begin position="136"/>
        <end position="157"/>
    </location>
</feature>
<accession>M5R9B1</accession>
<name>M5R9B1_9BACT</name>
<feature type="transmembrane region" description="Helical" evidence="1">
    <location>
        <begin position="250"/>
        <end position="269"/>
    </location>
</feature>